<organism evidence="3 4">
    <name type="scientific">Frischella japonica</name>
    <dbReference type="NCBI Taxonomy" id="2741544"/>
    <lineage>
        <taxon>Bacteria</taxon>
        <taxon>Pseudomonadati</taxon>
        <taxon>Pseudomonadota</taxon>
        <taxon>Gammaproteobacteria</taxon>
        <taxon>Orbales</taxon>
        <taxon>Orbaceae</taxon>
        <taxon>Frischella</taxon>
    </lineage>
</organism>
<evidence type="ECO:0000313" key="4">
    <source>
        <dbReference type="Proteomes" id="UP000651208"/>
    </source>
</evidence>
<reference evidence="3 4" key="1">
    <citation type="submission" date="2020-06" db="EMBL/GenBank/DDBJ databases">
        <title>Frischella cerana isolated from Apis cerana gut homogenate.</title>
        <authorList>
            <person name="Wolter L.A."/>
            <person name="Suenami S."/>
            <person name="Miyazaki R."/>
        </authorList>
    </citation>
    <scope>NUCLEOTIDE SEQUENCE [LARGE SCALE GENOMIC DNA]</scope>
    <source>
        <strain evidence="3 4">Ac13</strain>
    </source>
</reference>
<dbReference type="InterPro" id="IPR010982">
    <property type="entry name" value="Lambda_DNA-bd_dom_sf"/>
</dbReference>
<dbReference type="Pfam" id="PF01381">
    <property type="entry name" value="HTH_3"/>
    <property type="match status" value="1"/>
</dbReference>
<proteinExistence type="predicted"/>
<dbReference type="Proteomes" id="UP000651208">
    <property type="component" value="Unassembled WGS sequence"/>
</dbReference>
<sequence length="232" mass="27341">MEKLKILRKQCNYTQKDLAYMLGVTTKDVQNWELNKAQPELKIIRDLAIIFGTSVYDILSDESIATTDYSPWNFNETIDYFWGHIGILLYNSNIIKWYPITNSTFDRVETILSNDEPSKENNILSFDTLNNRLLLINKNIVKKISLLDDASDMPKDWEIPWDGYQGLGSEEFYNLIDEYFFDYEHIEIQRIKIHNRKKILQELDLININESKVFPDIESSARYISYKNSSII</sequence>
<dbReference type="PROSITE" id="PS50943">
    <property type="entry name" value="HTH_CROC1"/>
    <property type="match status" value="1"/>
</dbReference>
<dbReference type="CDD" id="cd00093">
    <property type="entry name" value="HTH_XRE"/>
    <property type="match status" value="1"/>
</dbReference>
<dbReference type="PANTHER" id="PTHR46558:SF15">
    <property type="entry name" value="HELIX-TURN-HELIX DOMAIN PROTEIN"/>
    <property type="match status" value="1"/>
</dbReference>
<evidence type="ECO:0000313" key="3">
    <source>
        <dbReference type="EMBL" id="MBC9130471.1"/>
    </source>
</evidence>
<dbReference type="SUPFAM" id="SSF47413">
    <property type="entry name" value="lambda repressor-like DNA-binding domains"/>
    <property type="match status" value="1"/>
</dbReference>
<protein>
    <submittedName>
        <fullName evidence="3">Helix-turn-helix transcriptional regulator</fullName>
    </submittedName>
</protein>
<name>A0ABR7QWP3_9GAMM</name>
<dbReference type="EMBL" id="JABURY010000008">
    <property type="protein sequence ID" value="MBC9130471.1"/>
    <property type="molecule type" value="Genomic_DNA"/>
</dbReference>
<comment type="caution">
    <text evidence="3">The sequence shown here is derived from an EMBL/GenBank/DDBJ whole genome shotgun (WGS) entry which is preliminary data.</text>
</comment>
<evidence type="ECO:0000259" key="2">
    <source>
        <dbReference type="PROSITE" id="PS50943"/>
    </source>
</evidence>
<dbReference type="InterPro" id="IPR001387">
    <property type="entry name" value="Cro/C1-type_HTH"/>
</dbReference>
<accession>A0ABR7QWP3</accession>
<feature type="domain" description="HTH cro/C1-type" evidence="2">
    <location>
        <begin position="4"/>
        <end position="58"/>
    </location>
</feature>
<dbReference type="Gene3D" id="1.10.260.40">
    <property type="entry name" value="lambda repressor-like DNA-binding domains"/>
    <property type="match status" value="1"/>
</dbReference>
<dbReference type="SMART" id="SM00530">
    <property type="entry name" value="HTH_XRE"/>
    <property type="match status" value="1"/>
</dbReference>
<evidence type="ECO:0000256" key="1">
    <source>
        <dbReference type="ARBA" id="ARBA00023125"/>
    </source>
</evidence>
<dbReference type="RefSeq" id="WP_187754920.1">
    <property type="nucleotide sequence ID" value="NZ_JABURY010000008.1"/>
</dbReference>
<keyword evidence="1" id="KW-0238">DNA-binding</keyword>
<keyword evidence="4" id="KW-1185">Reference proteome</keyword>
<gene>
    <name evidence="3" type="ORF">FcAc13_04015</name>
</gene>
<dbReference type="PANTHER" id="PTHR46558">
    <property type="entry name" value="TRACRIPTIONAL REGULATORY PROTEIN-RELATED-RELATED"/>
    <property type="match status" value="1"/>
</dbReference>